<gene>
    <name evidence="3" type="ORF">MAPG_05396</name>
</gene>
<dbReference type="EMBL" id="GL876969">
    <property type="protein sequence ID" value="KLU86382.1"/>
    <property type="molecule type" value="Genomic_DNA"/>
</dbReference>
<reference evidence="3" key="2">
    <citation type="submission" date="2011-03" db="EMBL/GenBank/DDBJ databases">
        <title>Annotation of Magnaporthe poae ATCC 64411.</title>
        <authorList>
            <person name="Ma L.-J."/>
            <person name="Dead R."/>
            <person name="Young S.K."/>
            <person name="Zeng Q."/>
            <person name="Gargeya S."/>
            <person name="Fitzgerald M."/>
            <person name="Haas B."/>
            <person name="Abouelleil A."/>
            <person name="Alvarado L."/>
            <person name="Arachchi H.M."/>
            <person name="Berlin A."/>
            <person name="Brown A."/>
            <person name="Chapman S.B."/>
            <person name="Chen Z."/>
            <person name="Dunbar C."/>
            <person name="Freedman E."/>
            <person name="Gearin G."/>
            <person name="Gellesch M."/>
            <person name="Goldberg J."/>
            <person name="Griggs A."/>
            <person name="Gujja S."/>
            <person name="Heiman D."/>
            <person name="Howarth C."/>
            <person name="Larson L."/>
            <person name="Lui A."/>
            <person name="MacDonald P.J.P."/>
            <person name="Mehta T."/>
            <person name="Montmayeur A."/>
            <person name="Murphy C."/>
            <person name="Neiman D."/>
            <person name="Pearson M."/>
            <person name="Priest M."/>
            <person name="Roberts A."/>
            <person name="Saif S."/>
            <person name="Shea T."/>
            <person name="Shenoy N."/>
            <person name="Sisk P."/>
            <person name="Stolte C."/>
            <person name="Sykes S."/>
            <person name="Yandava C."/>
            <person name="Wortman J."/>
            <person name="Nusbaum C."/>
            <person name="Birren B."/>
        </authorList>
    </citation>
    <scope>NUCLEOTIDE SEQUENCE</scope>
    <source>
        <strain evidence="3">ATCC 64411</strain>
    </source>
</reference>
<accession>A0A0H2TS58</accession>
<keyword evidence="2" id="KW-0812">Transmembrane</keyword>
<proteinExistence type="predicted"/>
<sequence length="150" mass="17126">SPLMDDFGHTPDATYAGAYVRRGSRDICYRARTRNLRHTNFSFVSYVAVLGVGIGIIATNLLCIPNAIFWLQRRLRMGREDQQEEWKLGHLFMMQRATLEARGIVGWVVEEDGEIPWVPKDGNLPLLGTEEPSDPEMRDRSEEPPLSREP</sequence>
<keyword evidence="2" id="KW-0472">Membrane</keyword>
<evidence type="ECO:0000313" key="3">
    <source>
        <dbReference type="EMBL" id="KLU86382.1"/>
    </source>
</evidence>
<evidence type="ECO:0000256" key="1">
    <source>
        <dbReference type="SAM" id="MobiDB-lite"/>
    </source>
</evidence>
<protein>
    <submittedName>
        <fullName evidence="3">Uncharacterized protein</fullName>
    </submittedName>
</protein>
<reference evidence="3" key="1">
    <citation type="submission" date="2010-05" db="EMBL/GenBank/DDBJ databases">
        <title>The Genome Sequence of Magnaporthe poae strain ATCC 64411.</title>
        <authorList>
            <consortium name="The Broad Institute Genome Sequencing Platform"/>
            <consortium name="Broad Institute Genome Sequencing Center for Infectious Disease"/>
            <person name="Ma L.-J."/>
            <person name="Dead R."/>
            <person name="Young S."/>
            <person name="Zeng Q."/>
            <person name="Koehrsen M."/>
            <person name="Alvarado L."/>
            <person name="Berlin A."/>
            <person name="Chapman S.B."/>
            <person name="Chen Z."/>
            <person name="Freedman E."/>
            <person name="Gellesch M."/>
            <person name="Goldberg J."/>
            <person name="Griggs A."/>
            <person name="Gujja S."/>
            <person name="Heilman E.R."/>
            <person name="Heiman D."/>
            <person name="Hepburn T."/>
            <person name="Howarth C."/>
            <person name="Jen D."/>
            <person name="Larson L."/>
            <person name="Mehta T."/>
            <person name="Neiman D."/>
            <person name="Pearson M."/>
            <person name="Roberts A."/>
            <person name="Saif S."/>
            <person name="Shea T."/>
            <person name="Shenoy N."/>
            <person name="Sisk P."/>
            <person name="Stolte C."/>
            <person name="Sykes S."/>
            <person name="Walk T."/>
            <person name="White J."/>
            <person name="Yandava C."/>
            <person name="Haas B."/>
            <person name="Nusbaum C."/>
            <person name="Birren B."/>
        </authorList>
    </citation>
    <scope>NUCLEOTIDE SEQUENCE</scope>
    <source>
        <strain evidence="3">ATCC 64411</strain>
    </source>
</reference>
<feature type="compositionally biased region" description="Basic and acidic residues" evidence="1">
    <location>
        <begin position="135"/>
        <end position="150"/>
    </location>
</feature>
<evidence type="ECO:0000256" key="2">
    <source>
        <dbReference type="SAM" id="Phobius"/>
    </source>
</evidence>
<dbReference type="AlphaFoldDB" id="A0A0H2TS58"/>
<dbReference type="OrthoDB" id="3540210at2759"/>
<feature type="non-terminal residue" evidence="3">
    <location>
        <position position="1"/>
    </location>
</feature>
<feature type="transmembrane region" description="Helical" evidence="2">
    <location>
        <begin position="43"/>
        <end position="71"/>
    </location>
</feature>
<feature type="region of interest" description="Disordered" evidence="1">
    <location>
        <begin position="118"/>
        <end position="150"/>
    </location>
</feature>
<organism evidence="3">
    <name type="scientific">Magnaporthiopsis poae (strain ATCC 64411 / 73-15)</name>
    <name type="common">Kentucky bluegrass fungus</name>
    <name type="synonym">Magnaporthe poae</name>
    <dbReference type="NCBI Taxonomy" id="644358"/>
    <lineage>
        <taxon>Eukaryota</taxon>
        <taxon>Fungi</taxon>
        <taxon>Dikarya</taxon>
        <taxon>Ascomycota</taxon>
        <taxon>Pezizomycotina</taxon>
        <taxon>Sordariomycetes</taxon>
        <taxon>Sordariomycetidae</taxon>
        <taxon>Magnaporthales</taxon>
        <taxon>Magnaporthaceae</taxon>
        <taxon>Magnaporthiopsis</taxon>
    </lineage>
</organism>
<keyword evidence="2" id="KW-1133">Transmembrane helix</keyword>
<name>A0A0H2TS58_MAGP6</name>
<dbReference type="VEuPathDB" id="FungiDB:MAPG_05396"/>